<feature type="region of interest" description="Disordered" evidence="8">
    <location>
        <begin position="14"/>
        <end position="38"/>
    </location>
</feature>
<feature type="transmembrane region" description="Helical" evidence="9">
    <location>
        <begin position="542"/>
        <end position="560"/>
    </location>
</feature>
<evidence type="ECO:0000256" key="8">
    <source>
        <dbReference type="SAM" id="MobiDB-lite"/>
    </source>
</evidence>
<dbReference type="EMBL" id="WHWC01000018">
    <property type="protein sequence ID" value="KAG8364703.1"/>
    <property type="molecule type" value="Genomic_DNA"/>
</dbReference>
<name>A0AAV6WCC3_9LAMI</name>
<evidence type="ECO:0000256" key="5">
    <source>
        <dbReference type="ARBA" id="ARBA00023043"/>
    </source>
</evidence>
<dbReference type="Gene3D" id="1.25.40.20">
    <property type="entry name" value="Ankyrin repeat-containing domain"/>
    <property type="match status" value="2"/>
</dbReference>
<feature type="repeat" description="ANK" evidence="7">
    <location>
        <begin position="162"/>
        <end position="194"/>
    </location>
</feature>
<feature type="domain" description="PGG" evidence="10">
    <location>
        <begin position="453"/>
        <end position="560"/>
    </location>
</feature>
<feature type="repeat" description="ANK" evidence="7">
    <location>
        <begin position="265"/>
        <end position="297"/>
    </location>
</feature>
<feature type="transmembrane region" description="Helical" evidence="9">
    <location>
        <begin position="460"/>
        <end position="478"/>
    </location>
</feature>
<reference evidence="11" key="1">
    <citation type="submission" date="2019-10" db="EMBL/GenBank/DDBJ databases">
        <authorList>
            <person name="Zhang R."/>
            <person name="Pan Y."/>
            <person name="Wang J."/>
            <person name="Ma R."/>
            <person name="Yu S."/>
        </authorList>
    </citation>
    <scope>NUCLEOTIDE SEQUENCE</scope>
    <source>
        <strain evidence="11">LA-IB0</strain>
        <tissue evidence="11">Leaf</tissue>
    </source>
</reference>
<dbReference type="SUPFAM" id="SSF48403">
    <property type="entry name" value="Ankyrin repeat"/>
    <property type="match status" value="1"/>
</dbReference>
<gene>
    <name evidence="11" type="ORF">BUALT_Bualt18G0026200</name>
</gene>
<dbReference type="InterPro" id="IPR026961">
    <property type="entry name" value="PGG_dom"/>
</dbReference>
<dbReference type="Pfam" id="PF00023">
    <property type="entry name" value="Ank"/>
    <property type="match status" value="1"/>
</dbReference>
<sequence length="625" mass="68545">MCCYGLIDELLREAPGNKPANETPHKIPKDDGTEIGSQWNDDHVTDIYNDCDLYLAAKNGNLSQFSRILARVASAEKASFVEILRRLSPALNTFLHVAAKHGNENTVTYVAAKSPSLTLHKNSNGDTALHVAARAGDESVVKALVEGSGAEVNNLLRATNQKGNTALHEALISGQEIIARFLIQQDSEVSYYKNKIGECAIYLAAKVGFANCVSLILTLSTDQQRLEELFKKKSPIEAAIMEKHRDVLESILNSSPQFIQIRDEEGRTPLHYAASLGNHAMVRHLLDKYAPSATQRDKNGSFPIHLAAIKGHVDIISLLLQDFPDPGELLNWDGCNILHLAAQNGRSNIVSHILNNPDLNELINMKDKRGNVPLHLATMNWHSEIVYALTWDKRVDIKAVNDEGMTALDAAESSMLPNPTYLQRLTWAALKAAGTPLSLPRKSVQESSNMEICKERVNNLLRVSTIVATMTFAASFTMPGGYTSSGTDRGVATMLREKAFHIFVFCVAIAMHSSCTVAVSLIWAQLGDLTLVLNALTLAEPLIGIALSMMSMAFTAGVFLEVSKLRWLGTAVLVIGATFLAMLLVLLLPLCAPITSSNPILRYLSYYPFRLLIFATTRNRKDLFG</sequence>
<comment type="caution">
    <text evidence="11">The sequence shown here is derived from an EMBL/GenBank/DDBJ whole genome shotgun (WGS) entry which is preliminary data.</text>
</comment>
<dbReference type="InterPro" id="IPR036770">
    <property type="entry name" value="Ankyrin_rpt-contain_sf"/>
</dbReference>
<evidence type="ECO:0000256" key="7">
    <source>
        <dbReference type="PROSITE-ProRule" id="PRU00023"/>
    </source>
</evidence>
<dbReference type="Proteomes" id="UP000826271">
    <property type="component" value="Unassembled WGS sequence"/>
</dbReference>
<evidence type="ECO:0000313" key="11">
    <source>
        <dbReference type="EMBL" id="KAG8364703.1"/>
    </source>
</evidence>
<keyword evidence="12" id="KW-1185">Reference proteome</keyword>
<keyword evidence="2 9" id="KW-0812">Transmembrane</keyword>
<dbReference type="GO" id="GO:0005886">
    <property type="term" value="C:plasma membrane"/>
    <property type="evidence" value="ECO:0007669"/>
    <property type="project" value="TreeGrafter"/>
</dbReference>
<evidence type="ECO:0000256" key="2">
    <source>
        <dbReference type="ARBA" id="ARBA00022692"/>
    </source>
</evidence>
<dbReference type="AlphaFoldDB" id="A0AAV6WCC3"/>
<keyword evidence="6 9" id="KW-0472">Membrane</keyword>
<dbReference type="PANTHER" id="PTHR24186:SF46">
    <property type="entry name" value="PROTEIN ACCELERATED CELL DEATH 6-LIKE"/>
    <property type="match status" value="1"/>
</dbReference>
<evidence type="ECO:0000313" key="12">
    <source>
        <dbReference type="Proteomes" id="UP000826271"/>
    </source>
</evidence>
<dbReference type="Pfam" id="PF12796">
    <property type="entry name" value="Ank_2"/>
    <property type="match status" value="3"/>
</dbReference>
<keyword evidence="3" id="KW-0677">Repeat</keyword>
<protein>
    <recommendedName>
        <fullName evidence="10">PGG domain-containing protein</fullName>
    </recommendedName>
</protein>
<evidence type="ECO:0000256" key="6">
    <source>
        <dbReference type="ARBA" id="ARBA00023136"/>
    </source>
</evidence>
<evidence type="ECO:0000256" key="1">
    <source>
        <dbReference type="ARBA" id="ARBA00004141"/>
    </source>
</evidence>
<feature type="transmembrane region" description="Helical" evidence="9">
    <location>
        <begin position="499"/>
        <end position="522"/>
    </location>
</feature>
<feature type="compositionally biased region" description="Basic and acidic residues" evidence="8">
    <location>
        <begin position="23"/>
        <end position="32"/>
    </location>
</feature>
<evidence type="ECO:0000259" key="10">
    <source>
        <dbReference type="Pfam" id="PF13962"/>
    </source>
</evidence>
<dbReference type="Pfam" id="PF13962">
    <property type="entry name" value="PGG"/>
    <property type="match status" value="1"/>
</dbReference>
<dbReference type="PANTHER" id="PTHR24186">
    <property type="entry name" value="PROTEIN PHOSPHATASE 1 REGULATORY SUBUNIT"/>
    <property type="match status" value="1"/>
</dbReference>
<dbReference type="PROSITE" id="PS50297">
    <property type="entry name" value="ANK_REP_REGION"/>
    <property type="match status" value="4"/>
</dbReference>
<comment type="subcellular location">
    <subcellularLocation>
        <location evidence="1">Membrane</location>
        <topology evidence="1">Multi-pass membrane protein</topology>
    </subcellularLocation>
</comment>
<evidence type="ECO:0000256" key="3">
    <source>
        <dbReference type="ARBA" id="ARBA00022737"/>
    </source>
</evidence>
<feature type="repeat" description="ANK" evidence="7">
    <location>
        <begin position="299"/>
        <end position="321"/>
    </location>
</feature>
<keyword evidence="5 7" id="KW-0040">ANK repeat</keyword>
<dbReference type="SMART" id="SM00248">
    <property type="entry name" value="ANK"/>
    <property type="match status" value="9"/>
</dbReference>
<organism evidence="11 12">
    <name type="scientific">Buddleja alternifolia</name>
    <dbReference type="NCBI Taxonomy" id="168488"/>
    <lineage>
        <taxon>Eukaryota</taxon>
        <taxon>Viridiplantae</taxon>
        <taxon>Streptophyta</taxon>
        <taxon>Embryophyta</taxon>
        <taxon>Tracheophyta</taxon>
        <taxon>Spermatophyta</taxon>
        <taxon>Magnoliopsida</taxon>
        <taxon>eudicotyledons</taxon>
        <taxon>Gunneridae</taxon>
        <taxon>Pentapetalae</taxon>
        <taxon>asterids</taxon>
        <taxon>lamiids</taxon>
        <taxon>Lamiales</taxon>
        <taxon>Scrophulariaceae</taxon>
        <taxon>Buddlejeae</taxon>
        <taxon>Buddleja</taxon>
    </lineage>
</organism>
<feature type="transmembrane region" description="Helical" evidence="9">
    <location>
        <begin position="567"/>
        <end position="588"/>
    </location>
</feature>
<evidence type="ECO:0000256" key="9">
    <source>
        <dbReference type="SAM" id="Phobius"/>
    </source>
</evidence>
<evidence type="ECO:0000256" key="4">
    <source>
        <dbReference type="ARBA" id="ARBA00022989"/>
    </source>
</evidence>
<feature type="repeat" description="ANK" evidence="7">
    <location>
        <begin position="124"/>
        <end position="146"/>
    </location>
</feature>
<keyword evidence="4 9" id="KW-1133">Transmembrane helix</keyword>
<dbReference type="PROSITE" id="PS50088">
    <property type="entry name" value="ANK_REPEAT"/>
    <property type="match status" value="4"/>
</dbReference>
<dbReference type="InterPro" id="IPR002110">
    <property type="entry name" value="Ankyrin_rpt"/>
</dbReference>
<proteinExistence type="predicted"/>
<accession>A0AAV6WCC3</accession>